<dbReference type="EMBL" id="JAEDAO010000001">
    <property type="protein sequence ID" value="MBK0394441.1"/>
    <property type="molecule type" value="Genomic_DNA"/>
</dbReference>
<dbReference type="Pfam" id="PF03865">
    <property type="entry name" value="ShlB"/>
    <property type="match status" value="1"/>
</dbReference>
<comment type="caution">
    <text evidence="7">The sequence shown here is derived from an EMBL/GenBank/DDBJ whole genome shotgun (WGS) entry which is preliminary data.</text>
</comment>
<dbReference type="PANTHER" id="PTHR34597">
    <property type="entry name" value="SLR1661 PROTEIN"/>
    <property type="match status" value="1"/>
</dbReference>
<dbReference type="RefSeq" id="WP_200789530.1">
    <property type="nucleotide sequence ID" value="NZ_JAEDAO010000001.1"/>
</dbReference>
<evidence type="ECO:0000313" key="8">
    <source>
        <dbReference type="Proteomes" id="UP000617041"/>
    </source>
</evidence>
<name>A0A934Q3M5_9BURK</name>
<organism evidence="7 8">
    <name type="scientific">Ramlibacter algicola</name>
    <dbReference type="NCBI Taxonomy" id="2795217"/>
    <lineage>
        <taxon>Bacteria</taxon>
        <taxon>Pseudomonadati</taxon>
        <taxon>Pseudomonadota</taxon>
        <taxon>Betaproteobacteria</taxon>
        <taxon>Burkholderiales</taxon>
        <taxon>Comamonadaceae</taxon>
        <taxon>Ramlibacter</taxon>
    </lineage>
</organism>
<dbReference type="GO" id="GO:0098046">
    <property type="term" value="C:type V protein secretion system complex"/>
    <property type="evidence" value="ECO:0007669"/>
    <property type="project" value="TreeGrafter"/>
</dbReference>
<protein>
    <submittedName>
        <fullName evidence="7">ShlB/FhaC/HecB family hemolysin secretion/activation protein</fullName>
    </submittedName>
</protein>
<feature type="chain" id="PRO_5037714976" evidence="4">
    <location>
        <begin position="32"/>
        <end position="545"/>
    </location>
</feature>
<sequence length="545" mass="57748">MSKGQRAPARSRRLAAPACIALALAAAGAQAQTTAPAAPPAVPAPAAPAVFAIQGFKVTGENPLGDGETARVLAPFVRPDATIETLQQATQALETALRTKGYGLHRVALPPQEVGSTVRLEIVTFSVSKVAIDGRSLYDEGNVRRALPELQEGRTPNFKTLAVQTAIANENPNKQVQVGIREGDEPDKIDATITVKEQRPWTFSVSANNSGTESTGRDRLSITGGHTNLFNLDHQFTGAYTTSLERSSDVKQLGLAYKIPLYALGGVIGASYTRSDVVGNFGAFSSTGAGRTAGISYTWYLPPDGGRRSYVALSLDDKLFKATRINDQLVPGALDRRSRPLTLGYNTRIDGDNSIVAFNVDLAVNLPSGAANELANYQSEDPRIETTRWKALRGTASYLAPFGKGWLLNLRGAFQASSDVLISGEQFGLGGLGSVRGTSIERPISGDYGLSGTAEVSTPELAPGLRLSAFTDAGVLGNNRANGTTRPGTDQLASVGVGLRWFSGPYSVTGDYGRLVRGSKVPLAFNSASPQRGDDRFYLSLGLRF</sequence>
<keyword evidence="2" id="KW-0812">Transmembrane</keyword>
<keyword evidence="1" id="KW-1134">Transmembrane beta strand</keyword>
<dbReference type="GO" id="GO:0008320">
    <property type="term" value="F:protein transmembrane transporter activity"/>
    <property type="evidence" value="ECO:0007669"/>
    <property type="project" value="TreeGrafter"/>
</dbReference>
<dbReference type="AlphaFoldDB" id="A0A934Q3M5"/>
<keyword evidence="3" id="KW-0998">Cell outer membrane</keyword>
<dbReference type="InterPro" id="IPR051544">
    <property type="entry name" value="TPS_OM_transporter"/>
</dbReference>
<dbReference type="InterPro" id="IPR013686">
    <property type="entry name" value="Polypept-transport_assoc_ShlB"/>
</dbReference>
<dbReference type="Pfam" id="PF08479">
    <property type="entry name" value="POTRA_2"/>
    <property type="match status" value="1"/>
</dbReference>
<evidence type="ECO:0000256" key="2">
    <source>
        <dbReference type="ARBA" id="ARBA00022692"/>
    </source>
</evidence>
<feature type="signal peptide" evidence="4">
    <location>
        <begin position="1"/>
        <end position="31"/>
    </location>
</feature>
<keyword evidence="1" id="KW-0472">Membrane</keyword>
<dbReference type="Gene3D" id="2.40.160.50">
    <property type="entry name" value="membrane protein fhac: a member of the omp85/tpsb transporter family"/>
    <property type="match status" value="1"/>
</dbReference>
<feature type="domain" description="Haemolysin activator HlyB C-terminal" evidence="5">
    <location>
        <begin position="192"/>
        <end position="500"/>
    </location>
</feature>
<evidence type="ECO:0000259" key="5">
    <source>
        <dbReference type="Pfam" id="PF03865"/>
    </source>
</evidence>
<dbReference type="Proteomes" id="UP000617041">
    <property type="component" value="Unassembled WGS sequence"/>
</dbReference>
<dbReference type="InterPro" id="IPR005565">
    <property type="entry name" value="Hemolysn_activator_HlyB_C"/>
</dbReference>
<keyword evidence="4" id="KW-0732">Signal</keyword>
<keyword evidence="8" id="KW-1185">Reference proteome</keyword>
<evidence type="ECO:0000313" key="7">
    <source>
        <dbReference type="EMBL" id="MBK0394441.1"/>
    </source>
</evidence>
<dbReference type="PANTHER" id="PTHR34597:SF6">
    <property type="entry name" value="BLR6126 PROTEIN"/>
    <property type="match status" value="1"/>
</dbReference>
<accession>A0A934Q3M5</accession>
<gene>
    <name evidence="7" type="ORF">I8E28_17695</name>
</gene>
<evidence type="ECO:0000256" key="4">
    <source>
        <dbReference type="SAM" id="SignalP"/>
    </source>
</evidence>
<evidence type="ECO:0000256" key="1">
    <source>
        <dbReference type="ARBA" id="ARBA00022452"/>
    </source>
</evidence>
<dbReference type="GO" id="GO:0046819">
    <property type="term" value="P:protein secretion by the type V secretion system"/>
    <property type="evidence" value="ECO:0007669"/>
    <property type="project" value="TreeGrafter"/>
</dbReference>
<evidence type="ECO:0000256" key="3">
    <source>
        <dbReference type="ARBA" id="ARBA00023237"/>
    </source>
</evidence>
<dbReference type="Gene3D" id="3.10.20.310">
    <property type="entry name" value="membrane protein fhac"/>
    <property type="match status" value="1"/>
</dbReference>
<evidence type="ECO:0000259" key="6">
    <source>
        <dbReference type="Pfam" id="PF08479"/>
    </source>
</evidence>
<reference evidence="7" key="1">
    <citation type="submission" date="2020-12" db="EMBL/GenBank/DDBJ databases">
        <title>Ramlibacter sp. nov., isolated from a freshwater alga, Cryptomonas.</title>
        <authorList>
            <person name="Kim H.M."/>
            <person name="Jeon C.O."/>
        </authorList>
    </citation>
    <scope>NUCLEOTIDE SEQUENCE</scope>
    <source>
        <strain evidence="7">CrO1</strain>
    </source>
</reference>
<proteinExistence type="predicted"/>
<feature type="domain" description="Polypeptide-transport-associated ShlB-type" evidence="6">
    <location>
        <begin position="51"/>
        <end position="123"/>
    </location>
</feature>